<dbReference type="Proteomes" id="UP001230268">
    <property type="component" value="Unassembled WGS sequence"/>
</dbReference>
<dbReference type="AlphaFoldDB" id="A0AAD8PDH9"/>
<dbReference type="GO" id="GO:0046872">
    <property type="term" value="F:metal ion binding"/>
    <property type="evidence" value="ECO:0007669"/>
    <property type="project" value="UniProtKB-KW"/>
</dbReference>
<comment type="caution">
    <text evidence="7">The sequence shown here is derived from an EMBL/GenBank/DDBJ whole genome shotgun (WGS) entry which is preliminary data.</text>
</comment>
<comment type="subcellular location">
    <subcellularLocation>
        <location evidence="1">Membrane</location>
        <topology evidence="1">Multi-pass membrane protein</topology>
    </subcellularLocation>
</comment>
<sequence length="256" mass="28073">MTATRTEAQKTMTPRTLRRWEEEDRIAYMGLPSDPNEVEEVRNVPLLRGYVHLILSVASPFLVLWLCLSVINVQYIAEYALSFTCCILNFASSTFVHFTPSKGIAYDLSLKMDYACIFLMIGGSGLPGVVAAAKSDTSIAFILLQWIGITMGVIGSCVSNFVTTSSPLRVFIYFSLGFPYVIISHTLYHIKCFAGVISIVASLALYGAGGIIYAYKAPNPLPYYVGFHEVFHLCCAMAVACTVIGSHKITTFVNAT</sequence>
<feature type="transmembrane region" description="Helical" evidence="6">
    <location>
        <begin position="194"/>
        <end position="215"/>
    </location>
</feature>
<feature type="transmembrane region" description="Helical" evidence="6">
    <location>
        <begin position="139"/>
        <end position="158"/>
    </location>
</feature>
<evidence type="ECO:0000256" key="6">
    <source>
        <dbReference type="SAM" id="Phobius"/>
    </source>
</evidence>
<reference evidence="7" key="1">
    <citation type="submission" date="2023-08" db="EMBL/GenBank/DDBJ databases">
        <title>Draft sequence of the Babesia gibsoni genome.</title>
        <authorList>
            <person name="Yamagishi J.Y."/>
            <person name="Xuan X.X."/>
        </authorList>
    </citation>
    <scope>NUCLEOTIDE SEQUENCE</scope>
    <source>
        <strain evidence="7">Azabu</strain>
    </source>
</reference>
<feature type="transmembrane region" description="Helical" evidence="6">
    <location>
        <begin position="170"/>
        <end position="188"/>
    </location>
</feature>
<evidence type="ECO:0000256" key="1">
    <source>
        <dbReference type="ARBA" id="ARBA00004141"/>
    </source>
</evidence>
<evidence type="ECO:0000256" key="2">
    <source>
        <dbReference type="ARBA" id="ARBA00022692"/>
    </source>
</evidence>
<feature type="binding site" evidence="5">
    <location>
        <position position="228"/>
    </location>
    <ligand>
        <name>Zn(2+)</name>
        <dbReference type="ChEBI" id="CHEBI:29105"/>
    </ligand>
</feature>
<name>A0AAD8PDH9_BABGI</name>
<feature type="transmembrane region" description="Helical" evidence="6">
    <location>
        <begin position="79"/>
        <end position="100"/>
    </location>
</feature>
<dbReference type="GO" id="GO:0016020">
    <property type="term" value="C:membrane"/>
    <property type="evidence" value="ECO:0007669"/>
    <property type="project" value="UniProtKB-SubCell"/>
</dbReference>
<keyword evidence="5" id="KW-0479">Metal-binding</keyword>
<evidence type="ECO:0000256" key="5">
    <source>
        <dbReference type="PIRSR" id="PIRSR604254-1"/>
    </source>
</evidence>
<keyword evidence="5" id="KW-0862">Zinc</keyword>
<dbReference type="InterPro" id="IPR004254">
    <property type="entry name" value="AdipoR/HlyIII-related"/>
</dbReference>
<keyword evidence="2 6" id="KW-0812">Transmembrane</keyword>
<organism evidence="7 8">
    <name type="scientific">Babesia gibsoni</name>
    <dbReference type="NCBI Taxonomy" id="33632"/>
    <lineage>
        <taxon>Eukaryota</taxon>
        <taxon>Sar</taxon>
        <taxon>Alveolata</taxon>
        <taxon>Apicomplexa</taxon>
        <taxon>Aconoidasida</taxon>
        <taxon>Piroplasmida</taxon>
        <taxon>Babesiidae</taxon>
        <taxon>Babesia</taxon>
    </lineage>
</organism>
<feature type="transmembrane region" description="Helical" evidence="6">
    <location>
        <begin position="50"/>
        <end position="73"/>
    </location>
</feature>
<evidence type="ECO:0000256" key="3">
    <source>
        <dbReference type="ARBA" id="ARBA00022989"/>
    </source>
</evidence>
<dbReference type="EMBL" id="JAVEPI010000003">
    <property type="protein sequence ID" value="KAK1442789.1"/>
    <property type="molecule type" value="Genomic_DNA"/>
</dbReference>
<keyword evidence="4 6" id="KW-0472">Membrane</keyword>
<protein>
    <submittedName>
        <fullName evidence="7">Uncharacterized protein</fullName>
    </submittedName>
</protein>
<evidence type="ECO:0000313" key="8">
    <source>
        <dbReference type="Proteomes" id="UP001230268"/>
    </source>
</evidence>
<evidence type="ECO:0000256" key="4">
    <source>
        <dbReference type="ARBA" id="ARBA00023136"/>
    </source>
</evidence>
<feature type="binding site" evidence="5">
    <location>
        <position position="97"/>
    </location>
    <ligand>
        <name>Zn(2+)</name>
        <dbReference type="ChEBI" id="CHEBI:29105"/>
    </ligand>
</feature>
<evidence type="ECO:0000313" key="7">
    <source>
        <dbReference type="EMBL" id="KAK1442789.1"/>
    </source>
</evidence>
<accession>A0AAD8PDH9</accession>
<feature type="binding site" evidence="5">
    <location>
        <position position="232"/>
    </location>
    <ligand>
        <name>Zn(2+)</name>
        <dbReference type="ChEBI" id="CHEBI:29105"/>
    </ligand>
</feature>
<feature type="transmembrane region" description="Helical" evidence="6">
    <location>
        <begin position="112"/>
        <end position="133"/>
    </location>
</feature>
<proteinExistence type="predicted"/>
<keyword evidence="8" id="KW-1185">Reference proteome</keyword>
<dbReference type="Pfam" id="PF03006">
    <property type="entry name" value="HlyIII"/>
    <property type="match status" value="1"/>
</dbReference>
<gene>
    <name evidence="7" type="ORF">BgAZ_303070</name>
</gene>
<keyword evidence="3 6" id="KW-1133">Transmembrane helix</keyword>